<dbReference type="InterPro" id="IPR001173">
    <property type="entry name" value="Glyco_trans_2-like"/>
</dbReference>
<sequence length="292" mass="32917">MPNVPAATVVFTTYNQPAWLEKVLLGFAAQSRLDFEVIVADDGSGEETRATIERLRPGLPYPVLHLWQPDRGFRKCEALNRAIVASNADYLIFTDGDCIPRRDFVATHLRLREPGRFLSGGYHKLPMDTSRAIGAQDIASGRCFDVRWLRERGMRASRRDLKLSVGPRLGWLLDLVSPARASWNGHGASGWKHDLLAVNGFDERMRYGGQDREFGERLANAGVRGKRIRHRTVALHLDHPRGYATAESIAFNRQLRAQTRRSRRTWTEHGIEKRLEPATLPPQLAFSPSSAS</sequence>
<protein>
    <recommendedName>
        <fullName evidence="7">Glycosyl transferase family 2</fullName>
    </recommendedName>
</protein>
<dbReference type="CDD" id="cd06420">
    <property type="entry name" value="GT2_Chondriotin_Pol_N"/>
    <property type="match status" value="1"/>
</dbReference>
<dbReference type="RefSeq" id="WP_434029418.1">
    <property type="nucleotide sequence ID" value="NZ_BNBA01000017.1"/>
</dbReference>
<name>A0A919F8T4_9XANT</name>
<evidence type="ECO:0000313" key="5">
    <source>
        <dbReference type="EMBL" id="GHH55148.1"/>
    </source>
</evidence>
<feature type="domain" description="Glycosyltransferase 2-like" evidence="3">
    <location>
        <begin position="8"/>
        <end position="109"/>
    </location>
</feature>
<organism evidence="5 6">
    <name type="scientific">Xanthomonas boreopolis</name>
    <dbReference type="NCBI Taxonomy" id="86183"/>
    <lineage>
        <taxon>Bacteria</taxon>
        <taxon>Pseudomonadati</taxon>
        <taxon>Pseudomonadota</taxon>
        <taxon>Gammaproteobacteria</taxon>
        <taxon>Lysobacterales</taxon>
        <taxon>Lysobacteraceae</taxon>
        <taxon>Xanthomonas</taxon>
    </lineage>
</organism>
<dbReference type="PANTHER" id="PTHR43685:SF3">
    <property type="entry name" value="SLR2126 PROTEIN"/>
    <property type="match status" value="1"/>
</dbReference>
<dbReference type="AlphaFoldDB" id="A0A919F8T4"/>
<comment type="caution">
    <text evidence="5">The sequence shown here is derived from an EMBL/GenBank/DDBJ whole genome shotgun (WGS) entry which is preliminary data.</text>
</comment>
<keyword evidence="6" id="KW-1185">Reference proteome</keyword>
<dbReference type="InterPro" id="IPR027791">
    <property type="entry name" value="Galactosyl_T_C"/>
</dbReference>
<keyword evidence="1" id="KW-0808">Transferase</keyword>
<dbReference type="GO" id="GO:0016740">
    <property type="term" value="F:transferase activity"/>
    <property type="evidence" value="ECO:0007669"/>
    <property type="project" value="UniProtKB-KW"/>
</dbReference>
<reference evidence="5" key="2">
    <citation type="submission" date="2020-09" db="EMBL/GenBank/DDBJ databases">
        <authorList>
            <person name="Sun Q."/>
            <person name="Ohkuma M."/>
        </authorList>
    </citation>
    <scope>NUCLEOTIDE SEQUENCE</scope>
    <source>
        <strain evidence="5">JCM 13306</strain>
    </source>
</reference>
<evidence type="ECO:0000256" key="1">
    <source>
        <dbReference type="ARBA" id="ARBA00022679"/>
    </source>
</evidence>
<accession>A0A919F8T4</accession>
<dbReference type="InterPro" id="IPR029044">
    <property type="entry name" value="Nucleotide-diphossugar_trans"/>
</dbReference>
<gene>
    <name evidence="5" type="ORF">GCM10009090_22980</name>
</gene>
<dbReference type="Pfam" id="PF00535">
    <property type="entry name" value="Glycos_transf_2"/>
    <property type="match status" value="1"/>
</dbReference>
<dbReference type="EMBL" id="BNBA01000017">
    <property type="protein sequence ID" value="GHH55148.1"/>
    <property type="molecule type" value="Genomic_DNA"/>
</dbReference>
<dbReference type="InterPro" id="IPR050834">
    <property type="entry name" value="Glycosyltransf_2"/>
</dbReference>
<evidence type="ECO:0008006" key="7">
    <source>
        <dbReference type="Google" id="ProtNLM"/>
    </source>
</evidence>
<reference evidence="5" key="1">
    <citation type="journal article" date="2014" name="Int. J. Syst. Evol. Microbiol.">
        <title>Complete genome sequence of Corynebacterium casei LMG S-19264T (=DSM 44701T), isolated from a smear-ripened cheese.</title>
        <authorList>
            <consortium name="US DOE Joint Genome Institute (JGI-PGF)"/>
            <person name="Walter F."/>
            <person name="Albersmeier A."/>
            <person name="Kalinowski J."/>
            <person name="Ruckert C."/>
        </authorList>
    </citation>
    <scope>NUCLEOTIDE SEQUENCE</scope>
    <source>
        <strain evidence="5">JCM 13306</strain>
    </source>
</reference>
<proteinExistence type="predicted"/>
<dbReference type="SUPFAM" id="SSF53448">
    <property type="entry name" value="Nucleotide-diphospho-sugar transferases"/>
    <property type="match status" value="1"/>
</dbReference>
<dbReference type="Proteomes" id="UP000623958">
    <property type="component" value="Unassembled WGS sequence"/>
</dbReference>
<dbReference type="Gene3D" id="3.90.550.10">
    <property type="entry name" value="Spore Coat Polysaccharide Biosynthesis Protein SpsA, Chain A"/>
    <property type="match status" value="1"/>
</dbReference>
<evidence type="ECO:0000256" key="2">
    <source>
        <dbReference type="SAM" id="MobiDB-lite"/>
    </source>
</evidence>
<feature type="compositionally biased region" description="Basic and acidic residues" evidence="2">
    <location>
        <begin position="265"/>
        <end position="276"/>
    </location>
</feature>
<evidence type="ECO:0000313" key="6">
    <source>
        <dbReference type="Proteomes" id="UP000623958"/>
    </source>
</evidence>
<evidence type="ECO:0000259" key="3">
    <source>
        <dbReference type="Pfam" id="PF00535"/>
    </source>
</evidence>
<feature type="domain" description="Galactosyltransferase C-terminal" evidence="4">
    <location>
        <begin position="191"/>
        <end position="232"/>
    </location>
</feature>
<dbReference type="PANTHER" id="PTHR43685">
    <property type="entry name" value="GLYCOSYLTRANSFERASE"/>
    <property type="match status" value="1"/>
</dbReference>
<dbReference type="Pfam" id="PF02709">
    <property type="entry name" value="Glyco_transf_7C"/>
    <property type="match status" value="1"/>
</dbReference>
<feature type="region of interest" description="Disordered" evidence="2">
    <location>
        <begin position="261"/>
        <end position="292"/>
    </location>
</feature>
<evidence type="ECO:0000259" key="4">
    <source>
        <dbReference type="Pfam" id="PF02709"/>
    </source>
</evidence>